<dbReference type="InterPro" id="IPR023214">
    <property type="entry name" value="HAD_sf"/>
</dbReference>
<proteinExistence type="predicted"/>
<dbReference type="NCBIfam" id="TIGR01549">
    <property type="entry name" value="HAD-SF-IA-v1"/>
    <property type="match status" value="1"/>
</dbReference>
<dbReference type="Gene3D" id="3.40.50.1000">
    <property type="entry name" value="HAD superfamily/HAD-like"/>
    <property type="match status" value="1"/>
</dbReference>
<sequence>GNVLVGLRSGEKLKSLARRKGESVKTFCEKIWSHERAHDYERGQHTCDEYFALLAEDLDLSHTRQELQEAFCDIFFPLPERVAVARQLAQHYPLSLISNTCASHIQHLEATCDFFPLFQHRIYSHEVGCRKPHPDIYQKALQEAGAIPETSLFIDDLAENLETPAKAGWKTIHLPPGTDLSGALRSFKIAGID</sequence>
<dbReference type="PANTHER" id="PTHR43611:SF3">
    <property type="entry name" value="FLAVIN MONONUCLEOTIDE HYDROLASE 1, CHLOROPLATIC"/>
    <property type="match status" value="1"/>
</dbReference>
<evidence type="ECO:0000313" key="1">
    <source>
        <dbReference type="EMBL" id="KRO60519.1"/>
    </source>
</evidence>
<dbReference type="SUPFAM" id="SSF56784">
    <property type="entry name" value="HAD-like"/>
    <property type="match status" value="1"/>
</dbReference>
<dbReference type="NCBIfam" id="TIGR01509">
    <property type="entry name" value="HAD-SF-IA-v3"/>
    <property type="match status" value="1"/>
</dbReference>
<dbReference type="AlphaFoldDB" id="A0A0R2RD92"/>
<evidence type="ECO:0000313" key="2">
    <source>
        <dbReference type="Proteomes" id="UP000051269"/>
    </source>
</evidence>
<dbReference type="Pfam" id="PF00702">
    <property type="entry name" value="Hydrolase"/>
    <property type="match status" value="1"/>
</dbReference>
<reference evidence="1 2" key="1">
    <citation type="submission" date="2015-10" db="EMBL/GenBank/DDBJ databases">
        <title>Metagenome-Assembled Genomes uncover a global brackish microbiome.</title>
        <authorList>
            <person name="Hugerth L.W."/>
            <person name="Larsson J."/>
            <person name="Alneberg J."/>
            <person name="Lindh M.V."/>
            <person name="Legrand C."/>
            <person name="Pinhassi J."/>
            <person name="Andersson A.F."/>
        </authorList>
    </citation>
    <scope>NUCLEOTIDE SEQUENCE [LARGE SCALE GENOMIC DNA]</scope>
    <source>
        <strain evidence="1">BACL18 MAG-120507-bin52</strain>
    </source>
</reference>
<dbReference type="InterPro" id="IPR023198">
    <property type="entry name" value="PGP-like_dom2"/>
</dbReference>
<gene>
    <name evidence="1" type="ORF">ABR82_02335</name>
</gene>
<dbReference type="EMBL" id="LIBO01000281">
    <property type="protein sequence ID" value="KRO60519.1"/>
    <property type="molecule type" value="Genomic_DNA"/>
</dbReference>
<accession>A0A0R2RD92</accession>
<name>A0A0R2RD92_9BACT</name>
<comment type="caution">
    <text evidence="1">The sequence shown here is derived from an EMBL/GenBank/DDBJ whole genome shotgun (WGS) entry which is preliminary data.</text>
</comment>
<evidence type="ECO:0008006" key="3">
    <source>
        <dbReference type="Google" id="ProtNLM"/>
    </source>
</evidence>
<dbReference type="InterPro" id="IPR036412">
    <property type="entry name" value="HAD-like_sf"/>
</dbReference>
<dbReference type="InterPro" id="IPR006439">
    <property type="entry name" value="HAD-SF_hydro_IA"/>
</dbReference>
<dbReference type="Gene3D" id="1.10.150.240">
    <property type="entry name" value="Putative phosphatase, domain 2"/>
    <property type="match status" value="1"/>
</dbReference>
<protein>
    <recommendedName>
        <fullName evidence="3">Haloacid dehalogenase</fullName>
    </recommendedName>
</protein>
<dbReference type="CDD" id="cd02603">
    <property type="entry name" value="HAD_sEH-N_like"/>
    <property type="match status" value="1"/>
</dbReference>
<feature type="non-terminal residue" evidence="1">
    <location>
        <position position="1"/>
    </location>
</feature>
<dbReference type="PANTHER" id="PTHR43611">
    <property type="entry name" value="ALPHA-D-GLUCOSE 1-PHOSPHATE PHOSPHATASE"/>
    <property type="match status" value="1"/>
</dbReference>
<organism evidence="1 2">
    <name type="scientific">Verrucomicrobia subdivision 6 bacterium BACL9 MAG-120507-bin52</name>
    <dbReference type="NCBI Taxonomy" id="1655590"/>
    <lineage>
        <taxon>Bacteria</taxon>
        <taxon>Pseudomonadati</taxon>
        <taxon>Verrucomicrobiota</taxon>
        <taxon>Verrucomicrobiia</taxon>
        <taxon>Verrucomicrobiales</taxon>
        <taxon>Verrucomicrobia subdivision 6</taxon>
    </lineage>
</organism>
<dbReference type="Proteomes" id="UP000051269">
    <property type="component" value="Unassembled WGS sequence"/>
</dbReference>